<accession>A0ABQ9F2D0</accession>
<dbReference type="InterPro" id="IPR041470">
    <property type="entry name" value="GCP_N"/>
</dbReference>
<organism evidence="7 8">
    <name type="scientific">Tegillarca granosa</name>
    <name type="common">Malaysian cockle</name>
    <name type="synonym">Anadara granosa</name>
    <dbReference type="NCBI Taxonomy" id="220873"/>
    <lineage>
        <taxon>Eukaryota</taxon>
        <taxon>Metazoa</taxon>
        <taxon>Spiralia</taxon>
        <taxon>Lophotrochozoa</taxon>
        <taxon>Mollusca</taxon>
        <taxon>Bivalvia</taxon>
        <taxon>Autobranchia</taxon>
        <taxon>Pteriomorphia</taxon>
        <taxon>Arcoida</taxon>
        <taxon>Arcoidea</taxon>
        <taxon>Arcidae</taxon>
        <taxon>Tegillarca</taxon>
    </lineage>
</organism>
<evidence type="ECO:0000256" key="2">
    <source>
        <dbReference type="ARBA" id="ARBA00022490"/>
    </source>
</evidence>
<evidence type="ECO:0000313" key="8">
    <source>
        <dbReference type="Proteomes" id="UP001217089"/>
    </source>
</evidence>
<evidence type="ECO:0000256" key="1">
    <source>
        <dbReference type="ARBA" id="ARBA00004245"/>
    </source>
</evidence>
<reference evidence="7 8" key="1">
    <citation type="submission" date="2022-12" db="EMBL/GenBank/DDBJ databases">
        <title>Chromosome-level genome of Tegillarca granosa.</title>
        <authorList>
            <person name="Kim J."/>
        </authorList>
    </citation>
    <scope>NUCLEOTIDE SEQUENCE [LARGE SCALE GENOMIC DNA]</scope>
    <source>
        <strain evidence="7">Teg-2019</strain>
        <tissue evidence="7">Adductor muscle</tissue>
    </source>
</reference>
<evidence type="ECO:0000256" key="5">
    <source>
        <dbReference type="SAM" id="MobiDB-lite"/>
    </source>
</evidence>
<dbReference type="EMBL" id="JARBDR010000640">
    <property type="protein sequence ID" value="KAJ8310330.1"/>
    <property type="molecule type" value="Genomic_DNA"/>
</dbReference>
<keyword evidence="3" id="KW-0493">Microtubule</keyword>
<dbReference type="PANTHER" id="PTHR19302:SF14">
    <property type="entry name" value="GAMMA-TUBULIN COMPLEX COMPONENT 3"/>
    <property type="match status" value="1"/>
</dbReference>
<evidence type="ECO:0000259" key="6">
    <source>
        <dbReference type="Pfam" id="PF17681"/>
    </source>
</evidence>
<evidence type="ECO:0000256" key="4">
    <source>
        <dbReference type="ARBA" id="ARBA00023212"/>
    </source>
</evidence>
<gene>
    <name evidence="7" type="ORF">KUTeg_012195</name>
</gene>
<comment type="caution">
    <text evidence="7">The sequence shown here is derived from an EMBL/GenBank/DDBJ whole genome shotgun (WGS) entry which is preliminary data.</text>
</comment>
<keyword evidence="8" id="KW-1185">Reference proteome</keyword>
<keyword evidence="2" id="KW-0963">Cytoplasm</keyword>
<dbReference type="Proteomes" id="UP001217089">
    <property type="component" value="Unassembled WGS sequence"/>
</dbReference>
<feature type="compositionally biased region" description="Low complexity" evidence="5">
    <location>
        <begin position="121"/>
        <end position="136"/>
    </location>
</feature>
<feature type="region of interest" description="Disordered" evidence="5">
    <location>
        <begin position="104"/>
        <end position="155"/>
    </location>
</feature>
<dbReference type="PANTHER" id="PTHR19302">
    <property type="entry name" value="GAMMA TUBULIN COMPLEX PROTEIN"/>
    <property type="match status" value="1"/>
</dbReference>
<dbReference type="Pfam" id="PF17681">
    <property type="entry name" value="GCP_N_terminal"/>
    <property type="match status" value="1"/>
</dbReference>
<keyword evidence="4" id="KW-0206">Cytoskeleton</keyword>
<evidence type="ECO:0000313" key="7">
    <source>
        <dbReference type="EMBL" id="KAJ8310330.1"/>
    </source>
</evidence>
<comment type="subcellular location">
    <subcellularLocation>
        <location evidence="1">Cytoplasm</location>
        <location evidence="1">Cytoskeleton</location>
    </subcellularLocation>
</comment>
<evidence type="ECO:0000256" key="3">
    <source>
        <dbReference type="ARBA" id="ARBA00022701"/>
    </source>
</evidence>
<protein>
    <recommendedName>
        <fullName evidence="6">Gamma tubulin complex component protein N-terminal domain-containing protein</fullName>
    </recommendedName>
</protein>
<sequence>MTSRVSNDAGASTALLKKLCCKVTGIPDVVRKGKEKDAAIFSELHRKLQAQGVLKNRWAVLYLLMSLSDSTGRSRSGLSSSIFGRGLPSTAMSTPFNPALQRVGQVPGSNNTPFSNTTLQSVNNSSGSSGISSIRSDNTSNEPTPVPQSFMPSTTFSSVDLDRKAASGPVRSTKPDSNIVLNRGDKTSFELPEAELIKDLVYSFQGIEGKWIKFDPTKEGYRIDSQVGIPKAIRQLASKLAECGWLYTKVKNYVETKSADRTFGLIGQINWTEFLCSITPRVDRILQTGGCFGRTVCKSITNVFL</sequence>
<feature type="domain" description="Gamma tubulin complex component protein N-terminal" evidence="6">
    <location>
        <begin position="197"/>
        <end position="268"/>
    </location>
</feature>
<proteinExistence type="predicted"/>
<feature type="compositionally biased region" description="Polar residues" evidence="5">
    <location>
        <begin position="107"/>
        <end position="120"/>
    </location>
</feature>
<name>A0ABQ9F2D0_TEGGR</name>
<dbReference type="InterPro" id="IPR007259">
    <property type="entry name" value="GCP"/>
</dbReference>